<dbReference type="EMBL" id="AP014568">
    <property type="protein sequence ID" value="BAO81486.1"/>
    <property type="molecule type" value="Genomic_DNA"/>
</dbReference>
<dbReference type="RefSeq" id="WP_231849275.1">
    <property type="nucleotide sequence ID" value="NZ_AP014568.1"/>
</dbReference>
<dbReference type="Proteomes" id="UP000067461">
    <property type="component" value="Chromosome"/>
</dbReference>
<gene>
    <name evidence="2" type="ORF">SRAA_1632</name>
</gene>
<dbReference type="STRING" id="1458425.SRAA_1632"/>
<name>A0A060NHQ9_9BURK</name>
<evidence type="ECO:0000313" key="2">
    <source>
        <dbReference type="EMBL" id="BAO81486.1"/>
    </source>
</evidence>
<evidence type="ECO:0000313" key="3">
    <source>
        <dbReference type="Proteomes" id="UP000067461"/>
    </source>
</evidence>
<keyword evidence="1" id="KW-0812">Transmembrane</keyword>
<organism evidence="2 3">
    <name type="scientific">Serpentinimonas raichei</name>
    <dbReference type="NCBI Taxonomy" id="1458425"/>
    <lineage>
        <taxon>Bacteria</taxon>
        <taxon>Pseudomonadati</taxon>
        <taxon>Pseudomonadota</taxon>
        <taxon>Betaproteobacteria</taxon>
        <taxon>Burkholderiales</taxon>
        <taxon>Comamonadaceae</taxon>
        <taxon>Serpentinimonas</taxon>
    </lineage>
</organism>
<protein>
    <submittedName>
        <fullName evidence="2">Predicted membrane protein</fullName>
    </submittedName>
</protein>
<accession>A0A060NHQ9</accession>
<dbReference type="AlphaFoldDB" id="A0A060NHQ9"/>
<evidence type="ECO:0000256" key="1">
    <source>
        <dbReference type="SAM" id="Phobius"/>
    </source>
</evidence>
<keyword evidence="3" id="KW-1185">Reference proteome</keyword>
<keyword evidence="1" id="KW-0472">Membrane</keyword>
<reference evidence="2 3" key="1">
    <citation type="journal article" date="2014" name="Nat. Commun.">
        <title>Physiological and genomic features of highly alkaliphilic hydrogen-utilizing Betaproteobacteria from a continental serpentinizing site.</title>
        <authorList>
            <person name="Suzuki S."/>
            <person name="Kuenen J.G."/>
            <person name="Schipper K."/>
            <person name="van der Velde S."/>
            <person name="Ishii S."/>
            <person name="Wu A."/>
            <person name="Sorokin D.Y."/>
            <person name="Tenney A."/>
            <person name="Meng X.Y."/>
            <person name="Morrill P.L."/>
            <person name="Kamagata Y."/>
            <person name="Muyzer G."/>
            <person name="Nealson K.H."/>
        </authorList>
    </citation>
    <scope>NUCLEOTIDE SEQUENCE [LARGE SCALE GENOMIC DNA]</scope>
    <source>
        <strain evidence="2 3">A1</strain>
    </source>
</reference>
<feature type="transmembrane region" description="Helical" evidence="1">
    <location>
        <begin position="31"/>
        <end position="56"/>
    </location>
</feature>
<sequence length="126" mass="14554">MNDPIDFRPGASPDPSGKTPTELASLRQLTLIIYALYALSWLAGVTAIIAVVINYVKREDTAGTIYESHFRWQIRTFWWGLFWFVLGALTMVFMVGFAIFFVATVWVIYRLVKGFLYWNERKPLPL</sequence>
<proteinExistence type="predicted"/>
<keyword evidence="1" id="KW-1133">Transmembrane helix</keyword>
<dbReference type="KEGG" id="cbaa:SRAA_1632"/>
<feature type="transmembrane region" description="Helical" evidence="1">
    <location>
        <begin position="77"/>
        <end position="109"/>
    </location>
</feature>
<dbReference type="HOGENOM" id="CLU_129294_1_0_4"/>